<dbReference type="AlphaFoldDB" id="A0A139X6Z4"/>
<evidence type="ECO:0000256" key="2">
    <source>
        <dbReference type="SAM" id="Phobius"/>
    </source>
</evidence>
<accession>A0A139X6Z4</accession>
<evidence type="ECO:0000313" key="3">
    <source>
        <dbReference type="EMBL" id="KYC40402.1"/>
    </source>
</evidence>
<keyword evidence="2" id="KW-0812">Transmembrane</keyword>
<sequence length="130" mass="15339">MGTVNGKLITQERNQLDELTQRTEKIIRRCESLESQVSAITKQDYPQYLQKVSYEVNHVKSFLQKLDKRIGFLEEVTSNQAKQLLFFKISNVIGLVGLLLIFFINHLPEYERDRSQKRTQSVEFIQQEFK</sequence>
<reference evidence="3 4" key="1">
    <citation type="journal article" date="2013" name="Genome Biol. Evol.">
        <title>Genomes of Stigonematalean cyanobacteria (subsection V) and the evolution of oxygenic photosynthesis from prokaryotes to plastids.</title>
        <authorList>
            <person name="Dagan T."/>
            <person name="Roettger M."/>
            <person name="Stucken K."/>
            <person name="Landan G."/>
            <person name="Koch R."/>
            <person name="Major P."/>
            <person name="Gould S.B."/>
            <person name="Goremykin V.V."/>
            <person name="Rippka R."/>
            <person name="Tandeau de Marsac N."/>
            <person name="Gugger M."/>
            <person name="Lockhart P.J."/>
            <person name="Allen J.F."/>
            <person name="Brune I."/>
            <person name="Maus I."/>
            <person name="Puhler A."/>
            <person name="Martin W.F."/>
        </authorList>
    </citation>
    <scope>NUCLEOTIDE SEQUENCE [LARGE SCALE GENOMIC DNA]</scope>
    <source>
        <strain evidence="3 4">PCC 7110</strain>
    </source>
</reference>
<dbReference type="RefSeq" id="WP_017746830.1">
    <property type="nucleotide sequence ID" value="NZ_KQ976354.1"/>
</dbReference>
<protein>
    <submittedName>
        <fullName evidence="3">Uncharacterized protein</fullName>
    </submittedName>
</protein>
<keyword evidence="2" id="KW-0472">Membrane</keyword>
<gene>
    <name evidence="3" type="ORF">WA1_26685</name>
</gene>
<evidence type="ECO:0000256" key="1">
    <source>
        <dbReference type="SAM" id="Coils"/>
    </source>
</evidence>
<evidence type="ECO:0000313" key="4">
    <source>
        <dbReference type="Proteomes" id="UP000076925"/>
    </source>
</evidence>
<feature type="coiled-coil region" evidence="1">
    <location>
        <begin position="9"/>
        <end position="36"/>
    </location>
</feature>
<dbReference type="EMBL" id="ANNX02000029">
    <property type="protein sequence ID" value="KYC40402.1"/>
    <property type="molecule type" value="Genomic_DNA"/>
</dbReference>
<feature type="transmembrane region" description="Helical" evidence="2">
    <location>
        <begin position="85"/>
        <end position="107"/>
    </location>
</feature>
<dbReference type="Proteomes" id="UP000076925">
    <property type="component" value="Unassembled WGS sequence"/>
</dbReference>
<keyword evidence="1" id="KW-0175">Coiled coil</keyword>
<name>A0A139X6Z4_9CYAN</name>
<organism evidence="3 4">
    <name type="scientific">Scytonema hofmannii PCC 7110</name>
    <dbReference type="NCBI Taxonomy" id="128403"/>
    <lineage>
        <taxon>Bacteria</taxon>
        <taxon>Bacillati</taxon>
        <taxon>Cyanobacteriota</taxon>
        <taxon>Cyanophyceae</taxon>
        <taxon>Nostocales</taxon>
        <taxon>Scytonemataceae</taxon>
        <taxon>Scytonema</taxon>
    </lineage>
</organism>
<dbReference type="STRING" id="128403.WA1_26685"/>
<comment type="caution">
    <text evidence="3">The sequence shown here is derived from an EMBL/GenBank/DDBJ whole genome shotgun (WGS) entry which is preliminary data.</text>
</comment>
<proteinExistence type="predicted"/>
<keyword evidence="4" id="KW-1185">Reference proteome</keyword>
<keyword evidence="2" id="KW-1133">Transmembrane helix</keyword>
<dbReference type="OrthoDB" id="515258at2"/>